<dbReference type="InterPro" id="IPR041492">
    <property type="entry name" value="HAD_2"/>
</dbReference>
<protein>
    <recommendedName>
        <fullName evidence="5">phosphoglycolate phosphatase</fullName>
        <ecNumber evidence="5">3.1.3.18</ecNumber>
    </recommendedName>
</protein>
<dbReference type="InterPro" id="IPR050155">
    <property type="entry name" value="HAD-like_hydrolase_sf"/>
</dbReference>
<name>A0A5J6QUI0_9GAMM</name>
<dbReference type="KEGG" id="plal:FXN65_26380"/>
<dbReference type="InterPro" id="IPR023214">
    <property type="entry name" value="HAD_sf"/>
</dbReference>
<dbReference type="PANTHER" id="PTHR43434">
    <property type="entry name" value="PHOSPHOGLYCOLATE PHOSPHATASE"/>
    <property type="match status" value="1"/>
</dbReference>
<dbReference type="InterPro" id="IPR036412">
    <property type="entry name" value="HAD-like_sf"/>
</dbReference>
<dbReference type="GO" id="GO:0005829">
    <property type="term" value="C:cytosol"/>
    <property type="evidence" value="ECO:0007669"/>
    <property type="project" value="TreeGrafter"/>
</dbReference>
<reference evidence="8 9" key="1">
    <citation type="submission" date="2019-08" db="EMBL/GenBank/DDBJ databases">
        <title>Whole-genome Sequencing of e-waste polymer degrading bacterium Pseudomonas sp. strain PE08.</title>
        <authorList>
            <person name="Kirdat K."/>
            <person name="Debbarma P."/>
            <person name="Narawade N."/>
            <person name="Suyal D."/>
            <person name="Thorat V."/>
            <person name="Shouche Y."/>
            <person name="Goel R."/>
            <person name="Yadav A."/>
        </authorList>
    </citation>
    <scope>NUCLEOTIDE SEQUENCE [LARGE SCALE GENOMIC DNA]</scope>
    <source>
        <strain evidence="8 9">PE08</strain>
    </source>
</reference>
<dbReference type="RefSeq" id="WP_151138052.1">
    <property type="nucleotide sequence ID" value="NZ_CP043311.1"/>
</dbReference>
<evidence type="ECO:0000256" key="7">
    <source>
        <dbReference type="ARBA" id="ARBA00023277"/>
    </source>
</evidence>
<dbReference type="GO" id="GO:0006281">
    <property type="term" value="P:DNA repair"/>
    <property type="evidence" value="ECO:0007669"/>
    <property type="project" value="TreeGrafter"/>
</dbReference>
<dbReference type="SFLD" id="SFLDS00003">
    <property type="entry name" value="Haloacid_Dehalogenase"/>
    <property type="match status" value="1"/>
</dbReference>
<dbReference type="EMBL" id="CP043311">
    <property type="protein sequence ID" value="QEY65412.1"/>
    <property type="molecule type" value="Genomic_DNA"/>
</dbReference>
<dbReference type="Gene3D" id="1.10.150.240">
    <property type="entry name" value="Putative phosphatase, domain 2"/>
    <property type="match status" value="1"/>
</dbReference>
<keyword evidence="8" id="KW-0378">Hydrolase</keyword>
<comment type="similarity">
    <text evidence="4">Belongs to the HAD-like hydrolase superfamily. CbbY/CbbZ/Gph/YieH family.</text>
</comment>
<dbReference type="GO" id="GO:0008967">
    <property type="term" value="F:phosphoglycolate phosphatase activity"/>
    <property type="evidence" value="ECO:0007669"/>
    <property type="project" value="UniProtKB-EC"/>
</dbReference>
<keyword evidence="7" id="KW-0119">Carbohydrate metabolism</keyword>
<dbReference type="SUPFAM" id="SSF56784">
    <property type="entry name" value="HAD-like"/>
    <property type="match status" value="1"/>
</dbReference>
<evidence type="ECO:0000256" key="6">
    <source>
        <dbReference type="ARBA" id="ARBA00022723"/>
    </source>
</evidence>
<dbReference type="Proteomes" id="UP000327179">
    <property type="component" value="Chromosome"/>
</dbReference>
<organism evidence="8 9">
    <name type="scientific">Metapseudomonas lalkuanensis</name>
    <dbReference type="NCBI Taxonomy" id="2604832"/>
    <lineage>
        <taxon>Bacteria</taxon>
        <taxon>Pseudomonadati</taxon>
        <taxon>Pseudomonadota</taxon>
        <taxon>Gammaproteobacteria</taxon>
        <taxon>Pseudomonadales</taxon>
        <taxon>Pseudomonadaceae</taxon>
        <taxon>Metapseudomonas</taxon>
    </lineage>
</organism>
<keyword evidence="9" id="KW-1185">Reference proteome</keyword>
<evidence type="ECO:0000256" key="2">
    <source>
        <dbReference type="ARBA" id="ARBA00001946"/>
    </source>
</evidence>
<dbReference type="GO" id="GO:0046872">
    <property type="term" value="F:metal ion binding"/>
    <property type="evidence" value="ECO:0007669"/>
    <property type="project" value="UniProtKB-KW"/>
</dbReference>
<evidence type="ECO:0000313" key="8">
    <source>
        <dbReference type="EMBL" id="QEY65412.1"/>
    </source>
</evidence>
<evidence type="ECO:0000256" key="3">
    <source>
        <dbReference type="ARBA" id="ARBA00004818"/>
    </source>
</evidence>
<dbReference type="EC" id="3.1.3.18" evidence="5"/>
<sequence>MNATLRNYECLVFDCDGVILDSNRIKTDAFYRAALDYGKAPATKLVEFHVANGGISRYRKFEYFFRDILNRTSWDNELDVVLENYANFVRDGLLTCSIAPGLEKLREITADSRWLIVSGGDQVELREVFMARGLTEYFDGGIFGSPTPKDVILEREIERQNIQKPALFIGDSRFDHQCATAAGLDFVFLSAWSEFNEWPAYFSDKKIVIQASIESFLNTQIAGQV</sequence>
<accession>A0A5J6QUI0</accession>
<evidence type="ECO:0000313" key="9">
    <source>
        <dbReference type="Proteomes" id="UP000327179"/>
    </source>
</evidence>
<dbReference type="AlphaFoldDB" id="A0A5J6QUI0"/>
<dbReference type="PANTHER" id="PTHR43434:SF1">
    <property type="entry name" value="PHOSPHOGLYCOLATE PHOSPHATASE"/>
    <property type="match status" value="1"/>
</dbReference>
<evidence type="ECO:0000256" key="4">
    <source>
        <dbReference type="ARBA" id="ARBA00006171"/>
    </source>
</evidence>
<gene>
    <name evidence="8" type="ORF">FXN65_26380</name>
</gene>
<dbReference type="CDD" id="cd01427">
    <property type="entry name" value="HAD_like"/>
    <property type="match status" value="1"/>
</dbReference>
<proteinExistence type="inferred from homology"/>
<comment type="pathway">
    <text evidence="3">Organic acid metabolism; glycolate biosynthesis; glycolate from 2-phosphoglycolate: step 1/1.</text>
</comment>
<dbReference type="Pfam" id="PF13419">
    <property type="entry name" value="HAD_2"/>
    <property type="match status" value="1"/>
</dbReference>
<comment type="cofactor">
    <cofactor evidence="2">
        <name>Mg(2+)</name>
        <dbReference type="ChEBI" id="CHEBI:18420"/>
    </cofactor>
</comment>
<dbReference type="Gene3D" id="3.40.50.1000">
    <property type="entry name" value="HAD superfamily/HAD-like"/>
    <property type="match status" value="1"/>
</dbReference>
<comment type="catalytic activity">
    <reaction evidence="1">
        <text>2-phosphoglycolate + H2O = glycolate + phosphate</text>
        <dbReference type="Rhea" id="RHEA:14369"/>
        <dbReference type="ChEBI" id="CHEBI:15377"/>
        <dbReference type="ChEBI" id="CHEBI:29805"/>
        <dbReference type="ChEBI" id="CHEBI:43474"/>
        <dbReference type="ChEBI" id="CHEBI:58033"/>
        <dbReference type="EC" id="3.1.3.18"/>
    </reaction>
</comment>
<evidence type="ECO:0000256" key="1">
    <source>
        <dbReference type="ARBA" id="ARBA00000830"/>
    </source>
</evidence>
<evidence type="ECO:0000256" key="5">
    <source>
        <dbReference type="ARBA" id="ARBA00013078"/>
    </source>
</evidence>
<dbReference type="SFLD" id="SFLDG01129">
    <property type="entry name" value="C1.5:_HAD__Beta-PGM__Phosphata"/>
    <property type="match status" value="1"/>
</dbReference>
<keyword evidence="6" id="KW-0479">Metal-binding</keyword>
<dbReference type="InterPro" id="IPR023198">
    <property type="entry name" value="PGP-like_dom2"/>
</dbReference>